<gene>
    <name evidence="1" type="ORF">GCM10022419_038550</name>
</gene>
<dbReference type="EMBL" id="BAABDQ010000007">
    <property type="protein sequence ID" value="GAA3554438.1"/>
    <property type="molecule type" value="Genomic_DNA"/>
</dbReference>
<comment type="caution">
    <text evidence="1">The sequence shown here is derived from an EMBL/GenBank/DDBJ whole genome shotgun (WGS) entry which is preliminary data.</text>
</comment>
<sequence>MSVKQQVITDEQWQHARTIWDYHQMHHDLRRCHVAIGLGSHDLGVARAAAEFYHAGWFSLLVFSGATRGERSQRLADLAWLTGATTYLCGTGGMRYLAGPHASRRAMTDLQTRLAMRPRGERGLCLRR</sequence>
<protein>
    <submittedName>
        <fullName evidence="1">Uncharacterized protein</fullName>
    </submittedName>
</protein>
<name>A0ABP6WR83_9ACTN</name>
<reference evidence="2" key="1">
    <citation type="journal article" date="2019" name="Int. J. Syst. Evol. Microbiol.">
        <title>The Global Catalogue of Microorganisms (GCM) 10K type strain sequencing project: providing services to taxonomists for standard genome sequencing and annotation.</title>
        <authorList>
            <consortium name="The Broad Institute Genomics Platform"/>
            <consortium name="The Broad Institute Genome Sequencing Center for Infectious Disease"/>
            <person name="Wu L."/>
            <person name="Ma J."/>
        </authorList>
    </citation>
    <scope>NUCLEOTIDE SEQUENCE [LARGE SCALE GENOMIC DNA]</scope>
    <source>
        <strain evidence="2">JCM 17326</strain>
    </source>
</reference>
<proteinExistence type="predicted"/>
<keyword evidence="2" id="KW-1185">Reference proteome</keyword>
<accession>A0ABP6WR83</accession>
<dbReference type="RefSeq" id="WP_345563476.1">
    <property type="nucleotide sequence ID" value="NZ_BAABDQ010000007.1"/>
</dbReference>
<dbReference type="Proteomes" id="UP001500630">
    <property type="component" value="Unassembled WGS sequence"/>
</dbReference>
<evidence type="ECO:0000313" key="1">
    <source>
        <dbReference type="EMBL" id="GAA3554438.1"/>
    </source>
</evidence>
<evidence type="ECO:0000313" key="2">
    <source>
        <dbReference type="Proteomes" id="UP001500630"/>
    </source>
</evidence>
<organism evidence="1 2">
    <name type="scientific">Nonomuraea rosea</name>
    <dbReference type="NCBI Taxonomy" id="638574"/>
    <lineage>
        <taxon>Bacteria</taxon>
        <taxon>Bacillati</taxon>
        <taxon>Actinomycetota</taxon>
        <taxon>Actinomycetes</taxon>
        <taxon>Streptosporangiales</taxon>
        <taxon>Streptosporangiaceae</taxon>
        <taxon>Nonomuraea</taxon>
    </lineage>
</organism>